<evidence type="ECO:0000313" key="1">
    <source>
        <dbReference type="EMBL" id="SCL95568.1"/>
    </source>
</evidence>
<sequence length="130" mass="15513">MLYDDGVDKLIRLNTNISELYRELHEMTRTLAECNRGSVTFDRLYVKELLWKKEDIVTMYDRLLVQLCINECFDLKSVITGEYKYTYEEVEHAVTEFNEKYNMNILIQEVCKELQFTYGVDMDITRAARV</sequence>
<dbReference type="GeneID" id="33897544"/>
<dbReference type="AlphaFoldDB" id="A0AAX2CIB3"/>
<proteinExistence type="predicted"/>
<organism evidence="1 2">
    <name type="scientific">Bacillus cytotoxicus</name>
    <dbReference type="NCBI Taxonomy" id="580165"/>
    <lineage>
        <taxon>Bacteria</taxon>
        <taxon>Bacillati</taxon>
        <taxon>Bacillota</taxon>
        <taxon>Bacilli</taxon>
        <taxon>Bacillales</taxon>
        <taxon>Bacillaceae</taxon>
        <taxon>Bacillus</taxon>
        <taxon>Bacillus cereus group</taxon>
    </lineage>
</organism>
<name>A0AAX2CIB3_9BACI</name>
<gene>
    <name evidence="1" type="ORF">BCB44BAC_02585</name>
</gene>
<comment type="caution">
    <text evidence="1">The sequence shown here is derived from an EMBL/GenBank/DDBJ whole genome shotgun (WGS) entry which is preliminary data.</text>
</comment>
<reference evidence="1 2" key="1">
    <citation type="submission" date="2016-08" db="EMBL/GenBank/DDBJ databases">
        <authorList>
            <person name="Loux V."/>
            <person name="Rue O."/>
        </authorList>
    </citation>
    <scope>NUCLEOTIDE SEQUENCE [LARGE SCALE GENOMIC DNA]</scope>
    <source>
        <strain evidence="1 2">AFSSA_08CEB44bac</strain>
    </source>
</reference>
<evidence type="ECO:0000313" key="2">
    <source>
        <dbReference type="Proteomes" id="UP000242164"/>
    </source>
</evidence>
<protein>
    <recommendedName>
        <fullName evidence="3">Group-specific protein</fullName>
    </recommendedName>
</protein>
<dbReference type="EMBL" id="FMIK01000031">
    <property type="protein sequence ID" value="SCL95568.1"/>
    <property type="molecule type" value="Genomic_DNA"/>
</dbReference>
<dbReference type="Proteomes" id="UP000242164">
    <property type="component" value="Unassembled WGS sequence"/>
</dbReference>
<evidence type="ECO:0008006" key="3">
    <source>
        <dbReference type="Google" id="ProtNLM"/>
    </source>
</evidence>
<dbReference type="RefSeq" id="WP_012094714.1">
    <property type="nucleotide sequence ID" value="NZ_CP024101.1"/>
</dbReference>
<accession>A0AAX2CIB3</accession>